<dbReference type="GO" id="GO:0016491">
    <property type="term" value="F:oxidoreductase activity"/>
    <property type="evidence" value="ECO:0007669"/>
    <property type="project" value="UniProtKB-KW"/>
</dbReference>
<dbReference type="PATRIC" id="fig|135735.6.peg.3808"/>
<dbReference type="InterPro" id="IPR002347">
    <property type="entry name" value="SDR_fam"/>
</dbReference>
<evidence type="ECO:0000256" key="1">
    <source>
        <dbReference type="ARBA" id="ARBA00006484"/>
    </source>
</evidence>
<name>A0A0H4KZM2_9BACI</name>
<dbReference type="AlphaFoldDB" id="A0A0H4KZM2"/>
<dbReference type="SUPFAM" id="SSF51735">
    <property type="entry name" value="NAD(P)-binding Rossmann-fold domains"/>
    <property type="match status" value="1"/>
</dbReference>
<gene>
    <name evidence="3" type="primary">fabG</name>
    <name evidence="3" type="ORF">BEH_17895</name>
</gene>
<dbReference type="EMBL" id="CP011974">
    <property type="protein sequence ID" value="AKO93783.1"/>
    <property type="molecule type" value="Genomic_DNA"/>
</dbReference>
<proteinExistence type="inferred from homology"/>
<comment type="similarity">
    <text evidence="1">Belongs to the short-chain dehydrogenases/reductases (SDR) family.</text>
</comment>
<dbReference type="KEGG" id="beo:BEH_17895"/>
<protein>
    <submittedName>
        <fullName evidence="3">3-oxoacyl-ACP reductase</fullName>
    </submittedName>
</protein>
<dbReference type="CDD" id="cd05233">
    <property type="entry name" value="SDR_c"/>
    <property type="match status" value="1"/>
</dbReference>
<evidence type="ECO:0000313" key="3">
    <source>
        <dbReference type="EMBL" id="AKO93783.1"/>
    </source>
</evidence>
<dbReference type="InterPro" id="IPR036291">
    <property type="entry name" value="NAD(P)-bd_dom_sf"/>
</dbReference>
<dbReference type="Proteomes" id="UP000036202">
    <property type="component" value="Chromosome"/>
</dbReference>
<dbReference type="PRINTS" id="PR00081">
    <property type="entry name" value="GDHRDH"/>
</dbReference>
<organism evidence="3 4">
    <name type="scientific">Priestia filamentosa</name>
    <dbReference type="NCBI Taxonomy" id="1402861"/>
    <lineage>
        <taxon>Bacteria</taxon>
        <taxon>Bacillati</taxon>
        <taxon>Bacillota</taxon>
        <taxon>Bacilli</taxon>
        <taxon>Bacillales</taxon>
        <taxon>Bacillaceae</taxon>
        <taxon>Priestia</taxon>
    </lineage>
</organism>
<dbReference type="Gene3D" id="3.40.50.720">
    <property type="entry name" value="NAD(P)-binding Rossmann-like Domain"/>
    <property type="match status" value="1"/>
</dbReference>
<sequence>MGAFIGQTERKRRKVKTVLITGASGGIGKEIARTLSSHYRLVLHYHRNEESVRALALELENQTEVFVVSGDLSKENGVTEILQQIVVPIDALVYNCGKSQYGLLTDVSNEELSDMLMLHVQSPLRLVRELLPSMVRKREGSIVLVSSIWGLTGASCETVYSTVKGAQNAFVKALAKEVGLSGIRVNAIAPGVIDTPMVADFNEEEKRMMEEEIPLGRMGRPDEVANVAEFLLSDKASYITGQIISTNGGWYT</sequence>
<dbReference type="InterPro" id="IPR050259">
    <property type="entry name" value="SDR"/>
</dbReference>
<dbReference type="Pfam" id="PF13561">
    <property type="entry name" value="adh_short_C2"/>
    <property type="match status" value="1"/>
</dbReference>
<dbReference type="PANTHER" id="PTHR42879:SF2">
    <property type="entry name" value="3-OXOACYL-[ACYL-CARRIER-PROTEIN] REDUCTASE FABG"/>
    <property type="match status" value="1"/>
</dbReference>
<reference evidence="4" key="2">
    <citation type="submission" date="2015-06" db="EMBL/GenBank/DDBJ databases">
        <title>Genome Sequence of Bacillus endophyticus and Analysis of its Companion Mechanism in the Ketogulonigenium vulgare-Bacillus strain Consortium.</title>
        <authorList>
            <person name="Jia N."/>
            <person name="Du J."/>
            <person name="Ding M.-Z."/>
            <person name="Gao F."/>
            <person name="Yuan Y.-J."/>
        </authorList>
    </citation>
    <scope>NUCLEOTIDE SEQUENCE [LARGE SCALE GENOMIC DNA]</scope>
    <source>
        <strain evidence="4">Hbe603</strain>
    </source>
</reference>
<dbReference type="FunFam" id="3.40.50.720:FF:000173">
    <property type="entry name" value="3-oxoacyl-[acyl-carrier protein] reductase"/>
    <property type="match status" value="1"/>
</dbReference>
<dbReference type="PANTHER" id="PTHR42879">
    <property type="entry name" value="3-OXOACYL-(ACYL-CARRIER-PROTEIN) REDUCTASE"/>
    <property type="match status" value="1"/>
</dbReference>
<keyword evidence="4" id="KW-1185">Reference proteome</keyword>
<accession>A0A0H4KZM2</accession>
<keyword evidence="2" id="KW-0560">Oxidoreductase</keyword>
<evidence type="ECO:0000256" key="2">
    <source>
        <dbReference type="ARBA" id="ARBA00023002"/>
    </source>
</evidence>
<dbReference type="NCBIfam" id="NF047420">
    <property type="entry name" value="EF_P_mod_YmfI"/>
    <property type="match status" value="1"/>
</dbReference>
<evidence type="ECO:0000313" key="4">
    <source>
        <dbReference type="Proteomes" id="UP000036202"/>
    </source>
</evidence>
<reference evidence="3 4" key="1">
    <citation type="journal article" date="2015" name="PLoS ONE">
        <title>Genome Sequence of Bacillus endophyticus and Analysis of Its Companion Mechanism in the Ketogulonigenium vulgare-Bacillus Strain Consortium.</title>
        <authorList>
            <person name="Jia N."/>
            <person name="Du J."/>
            <person name="Ding M.Z."/>
            <person name="Gao F."/>
            <person name="Yuan Y.J."/>
        </authorList>
    </citation>
    <scope>NUCLEOTIDE SEQUENCE [LARGE SCALE GENOMIC DNA]</scope>
    <source>
        <strain evidence="3 4">Hbe603</strain>
    </source>
</reference>